<reference evidence="1" key="1">
    <citation type="journal article" date="2015" name="Nature">
        <title>Complex archaea that bridge the gap between prokaryotes and eukaryotes.</title>
        <authorList>
            <person name="Spang A."/>
            <person name="Saw J.H."/>
            <person name="Jorgensen S.L."/>
            <person name="Zaremba-Niedzwiedzka K."/>
            <person name="Martijn J."/>
            <person name="Lind A.E."/>
            <person name="van Eijk R."/>
            <person name="Schleper C."/>
            <person name="Guy L."/>
            <person name="Ettema T.J."/>
        </authorList>
    </citation>
    <scope>NUCLEOTIDE SEQUENCE</scope>
</reference>
<gene>
    <name evidence="1" type="ORF">LCGC14_1925820</name>
</gene>
<protein>
    <submittedName>
        <fullName evidence="1">Uncharacterized protein</fullName>
    </submittedName>
</protein>
<proteinExistence type="predicted"/>
<dbReference type="AlphaFoldDB" id="A0A0F9FQ27"/>
<sequence length="79" mass="9311">MSVMRPDRFVTVSFARENDTWTSFTVEWREEIDDGVNVPWERRRSEVFQIEDLPAQVKADLQSAWNGMKAHRDSLTPIE</sequence>
<dbReference type="EMBL" id="LAZR01020596">
    <property type="protein sequence ID" value="KKL88328.1"/>
    <property type="molecule type" value="Genomic_DNA"/>
</dbReference>
<accession>A0A0F9FQ27</accession>
<organism evidence="1">
    <name type="scientific">marine sediment metagenome</name>
    <dbReference type="NCBI Taxonomy" id="412755"/>
    <lineage>
        <taxon>unclassified sequences</taxon>
        <taxon>metagenomes</taxon>
        <taxon>ecological metagenomes</taxon>
    </lineage>
</organism>
<evidence type="ECO:0000313" key="1">
    <source>
        <dbReference type="EMBL" id="KKL88328.1"/>
    </source>
</evidence>
<comment type="caution">
    <text evidence="1">The sequence shown here is derived from an EMBL/GenBank/DDBJ whole genome shotgun (WGS) entry which is preliminary data.</text>
</comment>
<name>A0A0F9FQ27_9ZZZZ</name>